<feature type="repeat" description="WD" evidence="5">
    <location>
        <begin position="258"/>
        <end position="299"/>
    </location>
</feature>
<dbReference type="GO" id="GO:0006281">
    <property type="term" value="P:DNA repair"/>
    <property type="evidence" value="ECO:0007669"/>
    <property type="project" value="TreeGrafter"/>
</dbReference>
<dbReference type="GO" id="GO:0003682">
    <property type="term" value="F:chromatin binding"/>
    <property type="evidence" value="ECO:0007669"/>
    <property type="project" value="TreeGrafter"/>
</dbReference>
<name>A0A085M551_9BILA</name>
<feature type="domain" description="WDHD1 first WD40" evidence="11">
    <location>
        <begin position="144"/>
        <end position="423"/>
    </location>
</feature>
<evidence type="ECO:0000256" key="5">
    <source>
        <dbReference type="PROSITE-ProRule" id="PRU00221"/>
    </source>
</evidence>
<feature type="domain" description="WDHD1/CFT4 helical bundle" evidence="10">
    <location>
        <begin position="840"/>
        <end position="905"/>
    </location>
</feature>
<evidence type="ECO:0000313" key="13">
    <source>
        <dbReference type="Proteomes" id="UP000030764"/>
    </source>
</evidence>
<evidence type="ECO:0000256" key="4">
    <source>
        <dbReference type="ARBA" id="ARBA00023242"/>
    </source>
</evidence>
<dbReference type="Pfam" id="PF24817">
    <property type="entry name" value="WD40_WDHD1_1st"/>
    <property type="match status" value="1"/>
</dbReference>
<evidence type="ECO:0000313" key="12">
    <source>
        <dbReference type="EMBL" id="KFD52347.1"/>
    </source>
</evidence>
<sequence>MYTFAFSFRCSLLFAWFLFLTIPRHMEACGTFSSARKSKYRITALFDSPLPSRQKAQIENLLSALKTKPIETSSPERTIEIVDHSYPNARMADCSIRIKGPSLGTSEMVHVQEVIRSQINILHFLTKSQAKWAFCIMPFTVPLRFGHSQGITSICVSEKLKRIVTGGEDGQLRFWENFEDNIPQTYDVADEGDTVLVATEKGVVNAHESATGKFDSTVTRFSLPITHMVVSKSGHLLVASSDFEVRWISLHDKTFQRLDGHEAPVFSVSVDPFTVFASTACADGYLRIWQLSDVSCIKTLRIFPKVNEFRLTYPLARMDWFPNLGNVLAVPTGREVQIYDRNEWLLLKSYKVEDSDASICCYDSTGARLAAACMSGSIFVWETGSDTLIFRDVHPKGRALCALFWNPFKCGQLLLADVNGFVGGFQSIDATEIPVDNVPSVFSNEQEVAVSHELPLISDDENSTDFDISKIKSTYSAKLNDLTDAAADSQLTIEKLGLLLKNWQSSLLPKPFNPGSTPLAHGEHYMKWNRVGTIRHYVSREMGNVIDVEFHNVSVHHALHFQNEVSKYSIGDLSDEAVAFASYEDENSGSQVYISYFASWDSPKEWYIDVPFGESVQCLCLGKGWVAFTTSSRLLRVYTLSGVFVWISTIENSVVAMSARGSRLFLVYHDGMALSGDVRLCYCAYMFDEESSFYGVVANTSQNNSVPLSAGASLKWLCVTELGTFCTADSFGTVRILVNGAWIPVCTLNDPDKIDQEYLWPVDLQEETSKILCVCCKRSKVPSVMPKPAMVYVSWKIPTCDVSHMKGDSGELALVTNIKGQLFRHTNLTPNGSSLKEVGIDRSSLRSLLKTFAIACKAENYEYALDVASLSTTESNLRVFLRYACENDCNVLAEKLESLRKERYDKEAELSQSFQRSEVELPKLSLSLKYKNKAHTVEREEDEQVEEETTSRLSLSFALSPDRSAYTDDLLSATSTPSVGGCFGDLPTPSPGKPYNPFKVRLFRFLAAWHITLQKRKKVKETELSNARSVFDFETPKKQRPTADQASQQQNAKKREKAEFRTLDALFKSTTSTQATTGSISEASQDLFPNMVCRDASAAEKEEVPPFETWFAENREVIVRDFSGNSTDDKALIKFALSQYRQANKVCKVKMFSHFFKEYSFFAASQLTMIQSAVTMLNQSDRKAELERKKAKLAAIREEKKRKEEERRKHNAEASFNDDVESGAICSRNLREEADKILTELGIAPVSDGLPLSTSADESVLKSAELGSEAARRDTGVIAPTDAPKRPVELQATEPVVISISPRQQITYCKSTQTIADQSEKELTAMHMYEWDDEFGGGTHHGRSVSVSSPEEVFDMDSTPAHIIAGILPHVELIKPTEVPKGGKASETVNAPAAPVPELTEEEKQSFLSSEELQSFLVRASRVVERAIAEKDDVFADYGRGIEQDKLDTSVKLSLNRCFYNESLLRGRCVNCIDFSVQYPELMAVAYDGNPDAMNDPVGLVTVWNGKFKKNTPEYCFHSQSRVLSLTWAKFHPNLLVAGTYSGQICLWDMRQSKRTPIQKSALSTPAHTHPIYCLEVVGSANAHNVVSVSTDGKLCSWSLEMLSQPQETLDLQLKQSKQVGAYCMRFAPNDVNNFFIGSDDGCVYAGCRHGNKAGITDVYEGHSGTTAGMDIHAATGPIDFSNLMLTCSFDWTVKLWNTKELKPLYSFENNSDYVFDVAWSPAHPALFASVDGTGKLELWHLNQDTELPVASLTVEGGAALKSLVWARSGMQIVVGGDDGKVWAYDVNEQLAVPTPNEWSLLSKTLYELKQNEMEAEELNATLNFR</sequence>
<dbReference type="Proteomes" id="UP000030764">
    <property type="component" value="Unassembled WGS sequence"/>
</dbReference>
<evidence type="ECO:0000256" key="2">
    <source>
        <dbReference type="ARBA" id="ARBA00022574"/>
    </source>
</evidence>
<evidence type="ECO:0000256" key="6">
    <source>
        <dbReference type="SAM" id="Coils"/>
    </source>
</evidence>
<dbReference type="EMBL" id="KL363228">
    <property type="protein sequence ID" value="KFD52347.1"/>
    <property type="molecule type" value="Genomic_DNA"/>
</dbReference>
<dbReference type="PROSITE" id="PS50082">
    <property type="entry name" value="WD_REPEATS_2"/>
    <property type="match status" value="2"/>
</dbReference>
<organism evidence="12 13">
    <name type="scientific">Trichuris suis</name>
    <name type="common">pig whipworm</name>
    <dbReference type="NCBI Taxonomy" id="68888"/>
    <lineage>
        <taxon>Eukaryota</taxon>
        <taxon>Metazoa</taxon>
        <taxon>Ecdysozoa</taxon>
        <taxon>Nematoda</taxon>
        <taxon>Enoplea</taxon>
        <taxon>Dorylaimia</taxon>
        <taxon>Trichinellida</taxon>
        <taxon>Trichuridae</taxon>
        <taxon>Trichuris</taxon>
    </lineage>
</organism>
<accession>A0A085M551</accession>
<feature type="coiled-coil region" evidence="6">
    <location>
        <begin position="1183"/>
        <end position="1215"/>
    </location>
</feature>
<evidence type="ECO:0000256" key="1">
    <source>
        <dbReference type="ARBA" id="ARBA00004123"/>
    </source>
</evidence>
<keyword evidence="3" id="KW-0677">Repeat</keyword>
<dbReference type="SUPFAM" id="SSF50978">
    <property type="entry name" value="WD40 repeat-like"/>
    <property type="match status" value="2"/>
</dbReference>
<dbReference type="GO" id="GO:0006261">
    <property type="term" value="P:DNA-templated DNA replication"/>
    <property type="evidence" value="ECO:0007669"/>
    <property type="project" value="TreeGrafter"/>
</dbReference>
<dbReference type="PANTHER" id="PTHR19932">
    <property type="entry name" value="WD REPEAT AND HMG-BOX DNA BINDING PROTEIN"/>
    <property type="match status" value="1"/>
</dbReference>
<feature type="region of interest" description="Disordered" evidence="7">
    <location>
        <begin position="1032"/>
        <end position="1056"/>
    </location>
</feature>
<evidence type="ECO:0000259" key="10">
    <source>
        <dbReference type="Pfam" id="PF20946"/>
    </source>
</evidence>
<dbReference type="InterPro" id="IPR001680">
    <property type="entry name" value="WD40_rpt"/>
</dbReference>
<keyword evidence="2 5" id="KW-0853">WD repeat</keyword>
<feature type="chain" id="PRO_5001795056" description="WD domain, G-beta repeat protein" evidence="8">
    <location>
        <begin position="29"/>
        <end position="1826"/>
    </location>
</feature>
<comment type="subcellular location">
    <subcellularLocation>
        <location evidence="1">Nucleus</location>
    </subcellularLocation>
</comment>
<dbReference type="InterPro" id="IPR036322">
    <property type="entry name" value="WD40_repeat_dom_sf"/>
</dbReference>
<evidence type="ECO:0000259" key="11">
    <source>
        <dbReference type="Pfam" id="PF24817"/>
    </source>
</evidence>
<evidence type="ECO:0008006" key="14">
    <source>
        <dbReference type="Google" id="ProtNLM"/>
    </source>
</evidence>
<feature type="domain" description="WDHD1/CFT4 second beta-propeller" evidence="9">
    <location>
        <begin position="510"/>
        <end position="798"/>
    </location>
</feature>
<evidence type="ECO:0000256" key="7">
    <source>
        <dbReference type="SAM" id="MobiDB-lite"/>
    </source>
</evidence>
<proteinExistence type="predicted"/>
<dbReference type="Gene3D" id="2.130.10.10">
    <property type="entry name" value="YVTN repeat-like/Quinoprotein amine dehydrogenase"/>
    <property type="match status" value="2"/>
</dbReference>
<keyword evidence="6" id="KW-0175">Coiled coil</keyword>
<dbReference type="PROSITE" id="PS50294">
    <property type="entry name" value="WD_REPEATS_REGION"/>
    <property type="match status" value="2"/>
</dbReference>
<keyword evidence="4" id="KW-0539">Nucleus</keyword>
<keyword evidence="8" id="KW-0732">Signal</keyword>
<dbReference type="SMART" id="SM00320">
    <property type="entry name" value="WD40"/>
    <property type="match status" value="10"/>
</dbReference>
<dbReference type="InterPro" id="IPR057646">
    <property type="entry name" value="WD40_WDHD1_1st"/>
</dbReference>
<protein>
    <recommendedName>
        <fullName evidence="14">WD domain, G-beta repeat protein</fullName>
    </recommendedName>
</protein>
<feature type="compositionally biased region" description="Polar residues" evidence="7">
    <location>
        <begin position="1042"/>
        <end position="1051"/>
    </location>
</feature>
<keyword evidence="13" id="KW-1185">Reference proteome</keyword>
<evidence type="ECO:0000256" key="3">
    <source>
        <dbReference type="ARBA" id="ARBA00022737"/>
    </source>
</evidence>
<reference evidence="12 13" key="1">
    <citation type="journal article" date="2014" name="Nat. Genet.">
        <title>Genome and transcriptome of the porcine whipworm Trichuris suis.</title>
        <authorList>
            <person name="Jex A.R."/>
            <person name="Nejsum P."/>
            <person name="Schwarz E.M."/>
            <person name="Hu L."/>
            <person name="Young N.D."/>
            <person name="Hall R.S."/>
            <person name="Korhonen P.K."/>
            <person name="Liao S."/>
            <person name="Thamsborg S."/>
            <person name="Xia J."/>
            <person name="Xu P."/>
            <person name="Wang S."/>
            <person name="Scheerlinck J.P."/>
            <person name="Hofmann A."/>
            <person name="Sternberg P.W."/>
            <person name="Wang J."/>
            <person name="Gasser R.B."/>
        </authorList>
    </citation>
    <scope>NUCLEOTIDE SEQUENCE [LARGE SCALE GENOMIC DNA]</scope>
    <source>
        <strain evidence="12">DCEP-RM93M</strain>
    </source>
</reference>
<feature type="signal peptide" evidence="8">
    <location>
        <begin position="1"/>
        <end position="28"/>
    </location>
</feature>
<dbReference type="InterPro" id="IPR015943">
    <property type="entry name" value="WD40/YVTN_repeat-like_dom_sf"/>
</dbReference>
<gene>
    <name evidence="12" type="ORF">M513_06728</name>
</gene>
<dbReference type="GO" id="GO:0043596">
    <property type="term" value="C:nuclear replication fork"/>
    <property type="evidence" value="ECO:0007669"/>
    <property type="project" value="TreeGrafter"/>
</dbReference>
<evidence type="ECO:0000256" key="8">
    <source>
        <dbReference type="SAM" id="SignalP"/>
    </source>
</evidence>
<dbReference type="InterPro" id="IPR048591">
    <property type="entry name" value="WDHD1/CFT4_hel"/>
</dbReference>
<dbReference type="InterPro" id="IPR022100">
    <property type="entry name" value="WDHD1/CFT4_beta-prop_2nd"/>
</dbReference>
<dbReference type="Pfam" id="PF20946">
    <property type="entry name" value="Ctf4_C"/>
    <property type="match status" value="1"/>
</dbReference>
<feature type="repeat" description="WD" evidence="5">
    <location>
        <begin position="144"/>
        <end position="176"/>
    </location>
</feature>
<dbReference type="PANTHER" id="PTHR19932:SF10">
    <property type="entry name" value="WD REPEAT AND HMG-BOX DNA-BINDING PROTEIN 1"/>
    <property type="match status" value="1"/>
</dbReference>
<evidence type="ECO:0000259" key="9">
    <source>
        <dbReference type="Pfam" id="PF12341"/>
    </source>
</evidence>
<dbReference type="GO" id="GO:0000278">
    <property type="term" value="P:mitotic cell cycle"/>
    <property type="evidence" value="ECO:0007669"/>
    <property type="project" value="TreeGrafter"/>
</dbReference>
<dbReference type="Pfam" id="PF12341">
    <property type="entry name" value="Mcl1_mid"/>
    <property type="match status" value="1"/>
</dbReference>